<name>A0A6M4M8Q1_9ALTE</name>
<evidence type="ECO:0000256" key="4">
    <source>
        <dbReference type="ARBA" id="ARBA00023049"/>
    </source>
</evidence>
<accession>A0A6M4M8Q1</accession>
<evidence type="ECO:0000256" key="3">
    <source>
        <dbReference type="ARBA" id="ARBA00022801"/>
    </source>
</evidence>
<dbReference type="RefSeq" id="WP_075609309.1">
    <property type="nucleotide sequence ID" value="NZ_CP052766.1"/>
</dbReference>
<dbReference type="OrthoDB" id="9785840at2"/>
<keyword evidence="3" id="KW-0378">Hydrolase</keyword>
<dbReference type="AlphaFoldDB" id="A0A6M4M8Q1"/>
<dbReference type="PANTHER" id="PTHR31817:SF0">
    <property type="entry name" value="CHROMOSOME UNDETERMINED SCAFFOLD_67, WHOLE GENOME SHOTGUN SEQUENCE"/>
    <property type="match status" value="1"/>
</dbReference>
<dbReference type="InterPro" id="IPR012548">
    <property type="entry name" value="MATCAP"/>
</dbReference>
<gene>
    <name evidence="5" type="ORF">CA267_000380</name>
</gene>
<dbReference type="GO" id="GO:0008237">
    <property type="term" value="F:metallopeptidase activity"/>
    <property type="evidence" value="ECO:0007669"/>
    <property type="project" value="UniProtKB-KW"/>
</dbReference>
<dbReference type="EMBL" id="CP052766">
    <property type="protein sequence ID" value="QJR79359.1"/>
    <property type="molecule type" value="Genomic_DNA"/>
</dbReference>
<evidence type="ECO:0000313" key="5">
    <source>
        <dbReference type="EMBL" id="QJR79359.1"/>
    </source>
</evidence>
<dbReference type="GO" id="GO:0080164">
    <property type="term" value="P:regulation of nitric oxide metabolic process"/>
    <property type="evidence" value="ECO:0007669"/>
    <property type="project" value="TreeGrafter"/>
</dbReference>
<comment type="cofactor">
    <cofactor evidence="1">
        <name>Zn(2+)</name>
        <dbReference type="ChEBI" id="CHEBI:29105"/>
    </cofactor>
</comment>
<evidence type="ECO:0000256" key="1">
    <source>
        <dbReference type="ARBA" id="ARBA00001947"/>
    </source>
</evidence>
<dbReference type="GO" id="GO:0006508">
    <property type="term" value="P:proteolysis"/>
    <property type="evidence" value="ECO:0007669"/>
    <property type="project" value="UniProtKB-KW"/>
</dbReference>
<evidence type="ECO:0000256" key="2">
    <source>
        <dbReference type="ARBA" id="ARBA00022670"/>
    </source>
</evidence>
<keyword evidence="4" id="KW-0482">Metalloprotease</keyword>
<dbReference type="KEGG" id="apel:CA267_000380"/>
<dbReference type="Pfam" id="PF08014">
    <property type="entry name" value="MATCAP"/>
    <property type="match status" value="1"/>
</dbReference>
<evidence type="ECO:0000313" key="6">
    <source>
        <dbReference type="Proteomes" id="UP000219285"/>
    </source>
</evidence>
<dbReference type="PANTHER" id="PTHR31817">
    <property type="match status" value="1"/>
</dbReference>
<protein>
    <submittedName>
        <fullName evidence="5">DUF1704 domain-containing protein</fullName>
    </submittedName>
</protein>
<organism evidence="5 6">
    <name type="scientific">Alteromonas pelagimontana</name>
    <dbReference type="NCBI Taxonomy" id="1858656"/>
    <lineage>
        <taxon>Bacteria</taxon>
        <taxon>Pseudomonadati</taxon>
        <taxon>Pseudomonadota</taxon>
        <taxon>Gammaproteobacteria</taxon>
        <taxon>Alteromonadales</taxon>
        <taxon>Alteromonadaceae</taxon>
        <taxon>Alteromonas/Salinimonas group</taxon>
        <taxon>Alteromonas</taxon>
    </lineage>
</organism>
<sequence length="392" mass="44455">MSVSELPAVASRIDKKLADIDARVDWLYYLSPCDNDGMWQRFQESDYTVNPVMWYPEIPDNFCEIKEALQNLPIDDVEDPSLHALFYEKRMELELQVDLVMMRESRGFMAISVELFGEAEPSLVHSARQILNEVPIVSGPASDANCADIVTAADKEINAYRAEVPDMASRVEVMEDLNSMMMVHHGHLKVAQSVKLPSARISPLIAHEVGTHVVTRYNGRCQPIQLLEHGLAHYDPLQEGLGTLAEYLAGYLPPRRLRVIAARVIATELALKRQSVKEIFHELHDEYHLPAEDAFDVAVRACRGGGLTKDSVYLRGLRELLAYLADGGDIEFLFLGKFAMGQRMLIKELLNQGWLLPPRIIPHHLRGERGRERVKQVRNVKLEQLFQLEPML</sequence>
<keyword evidence="6" id="KW-1185">Reference proteome</keyword>
<reference evidence="5 6" key="2">
    <citation type="submission" date="2020-04" db="EMBL/GenBank/DDBJ databases">
        <title>Complete genome sequence of Alteromonas pelagimontana 5.12T.</title>
        <authorList>
            <person name="Sinha R.K."/>
            <person name="Krishnan K.P."/>
            <person name="Kurian J.P."/>
        </authorList>
    </citation>
    <scope>NUCLEOTIDE SEQUENCE [LARGE SCALE GENOMIC DNA]</scope>
    <source>
        <strain evidence="5 6">5.12</strain>
    </source>
</reference>
<dbReference type="SMART" id="SM01154">
    <property type="entry name" value="DUF1704"/>
    <property type="match status" value="1"/>
</dbReference>
<keyword evidence="2" id="KW-0645">Protease</keyword>
<proteinExistence type="predicted"/>
<reference evidence="6" key="1">
    <citation type="submission" date="2014-12" db="EMBL/GenBank/DDBJ databases">
        <title>Complete genome sequence of a multi-drug resistant Klebsiella pneumoniae.</title>
        <authorList>
            <person name="Hua X."/>
            <person name="Chen Q."/>
            <person name="Li X."/>
            <person name="Feng Y."/>
            <person name="Ruan Z."/>
            <person name="Yu Y."/>
        </authorList>
    </citation>
    <scope>NUCLEOTIDE SEQUENCE [LARGE SCALE GENOMIC DNA]</scope>
    <source>
        <strain evidence="6">5.12</strain>
    </source>
</reference>
<dbReference type="Proteomes" id="UP000219285">
    <property type="component" value="Chromosome"/>
</dbReference>